<dbReference type="EMBL" id="CP003239">
    <property type="protein sequence ID" value="AFK56828.1"/>
    <property type="molecule type" value="Genomic_DNA"/>
</dbReference>
<name>I3TVP0_TISMK</name>
<evidence type="ECO:0000256" key="2">
    <source>
        <dbReference type="ARBA" id="ARBA00022475"/>
    </source>
</evidence>
<sequence>MTMIGTLLTALVVAREWERGTMEAILSTPASVTEILVGKLLPYFALGLMTTTGCALLAIHVFDVPLRGSWGALLALTAAFLVPALGQGLLISAIARNQFVAAQVALLTGFLPAFMLSGFLFEIASMPWPIRMLTNLVPARYFVSALQTVFLAGDVWRVLLPDLLVMLAIGSVFFIIARLRTAKSLDS</sequence>
<dbReference type="HOGENOM" id="CLU_039483_9_0_5"/>
<feature type="transmembrane region" description="Helical" evidence="6">
    <location>
        <begin position="158"/>
        <end position="177"/>
    </location>
</feature>
<evidence type="ECO:0000256" key="4">
    <source>
        <dbReference type="ARBA" id="ARBA00022989"/>
    </source>
</evidence>
<evidence type="ECO:0000256" key="5">
    <source>
        <dbReference type="ARBA" id="ARBA00023136"/>
    </source>
</evidence>
<keyword evidence="4 6" id="KW-1133">Transmembrane helix</keyword>
<dbReference type="GO" id="GO:0140359">
    <property type="term" value="F:ABC-type transporter activity"/>
    <property type="evidence" value="ECO:0007669"/>
    <property type="project" value="InterPro"/>
</dbReference>
<feature type="domain" description="ABC-2 type transporter transmembrane" evidence="7">
    <location>
        <begin position="3"/>
        <end position="177"/>
    </location>
</feature>
<protein>
    <submittedName>
        <fullName evidence="8">Multidrug ABC transporter permease component</fullName>
    </submittedName>
</protein>
<dbReference type="Pfam" id="PF12698">
    <property type="entry name" value="ABC2_membrane_3"/>
    <property type="match status" value="1"/>
</dbReference>
<dbReference type="InterPro" id="IPR051449">
    <property type="entry name" value="ABC-2_transporter_component"/>
</dbReference>
<evidence type="ECO:0000256" key="3">
    <source>
        <dbReference type="ARBA" id="ARBA00022692"/>
    </source>
</evidence>
<comment type="subcellular location">
    <subcellularLocation>
        <location evidence="1">Cell membrane</location>
        <topology evidence="1">Multi-pass membrane protein</topology>
    </subcellularLocation>
</comment>
<reference evidence="8 9" key="1">
    <citation type="journal article" date="2012" name="J. Am. Chem. Soc.">
        <title>Bacterial biosynthesis and maturation of the didemnin anti-cancer agents.</title>
        <authorList>
            <person name="Xu Y."/>
            <person name="Kersten R.D."/>
            <person name="Nam S.J."/>
            <person name="Lu L."/>
            <person name="Al-Suwailem A.M."/>
            <person name="Zheng H."/>
            <person name="Fenical W."/>
            <person name="Dorrestein P.C."/>
            <person name="Moore B.S."/>
            <person name="Qian P.Y."/>
        </authorList>
    </citation>
    <scope>NUCLEOTIDE SEQUENCE [LARGE SCALE GENOMIC DNA]</scope>
    <source>
        <strain evidence="8 9">KA081020-065</strain>
    </source>
</reference>
<keyword evidence="3 6" id="KW-0812">Transmembrane</keyword>
<dbReference type="PANTHER" id="PTHR30294:SF29">
    <property type="entry name" value="MULTIDRUG ABC TRANSPORTER PERMEASE YBHS-RELATED"/>
    <property type="match status" value="1"/>
</dbReference>
<dbReference type="KEGG" id="tmo:TMO_c0218"/>
<evidence type="ECO:0000313" key="9">
    <source>
        <dbReference type="Proteomes" id="UP000005258"/>
    </source>
</evidence>
<gene>
    <name evidence="8" type="primary">ybhS</name>
    <name evidence="8" type="ordered locus">TMO_c0218</name>
</gene>
<dbReference type="Proteomes" id="UP000005258">
    <property type="component" value="Plasmid pTM3"/>
</dbReference>
<evidence type="ECO:0000259" key="7">
    <source>
        <dbReference type="Pfam" id="PF12698"/>
    </source>
</evidence>
<dbReference type="GO" id="GO:0005886">
    <property type="term" value="C:plasma membrane"/>
    <property type="evidence" value="ECO:0007669"/>
    <property type="project" value="UniProtKB-SubCell"/>
</dbReference>
<dbReference type="PANTHER" id="PTHR30294">
    <property type="entry name" value="MEMBRANE COMPONENT OF ABC TRANSPORTER YHHJ-RELATED"/>
    <property type="match status" value="1"/>
</dbReference>
<geneLocation type="plasmid" evidence="8 9">
    <name>pTM3</name>
</geneLocation>
<keyword evidence="9" id="KW-1185">Reference proteome</keyword>
<dbReference type="PATRIC" id="fig|1110502.3.peg.5082"/>
<evidence type="ECO:0000256" key="1">
    <source>
        <dbReference type="ARBA" id="ARBA00004651"/>
    </source>
</evidence>
<keyword evidence="5 6" id="KW-0472">Membrane</keyword>
<keyword evidence="2" id="KW-1003">Cell membrane</keyword>
<accession>I3TVP0</accession>
<dbReference type="AlphaFoldDB" id="I3TVP0"/>
<evidence type="ECO:0000256" key="6">
    <source>
        <dbReference type="SAM" id="Phobius"/>
    </source>
</evidence>
<organism evidence="8 9">
    <name type="scientific">Tistrella mobilis (strain KA081020-065)</name>
    <dbReference type="NCBI Taxonomy" id="1110502"/>
    <lineage>
        <taxon>Bacteria</taxon>
        <taxon>Pseudomonadati</taxon>
        <taxon>Pseudomonadota</taxon>
        <taxon>Alphaproteobacteria</taxon>
        <taxon>Geminicoccales</taxon>
        <taxon>Geminicoccaceae</taxon>
        <taxon>Tistrella</taxon>
    </lineage>
</organism>
<feature type="transmembrane region" description="Helical" evidence="6">
    <location>
        <begin position="40"/>
        <end position="59"/>
    </location>
</feature>
<proteinExistence type="predicted"/>
<keyword evidence="8" id="KW-0614">Plasmid</keyword>
<dbReference type="InterPro" id="IPR013525">
    <property type="entry name" value="ABC2_TM"/>
</dbReference>
<evidence type="ECO:0000313" key="8">
    <source>
        <dbReference type="EMBL" id="AFK56828.1"/>
    </source>
</evidence>
<feature type="transmembrane region" description="Helical" evidence="6">
    <location>
        <begin position="100"/>
        <end position="121"/>
    </location>
</feature>
<feature type="transmembrane region" description="Helical" evidence="6">
    <location>
        <begin position="71"/>
        <end position="94"/>
    </location>
</feature>